<dbReference type="AlphaFoldDB" id="Q86KQ5"/>
<feature type="compositionally biased region" description="Acidic residues" evidence="1">
    <location>
        <begin position="348"/>
        <end position="379"/>
    </location>
</feature>
<sequence>MNNNNNKIIPILPVYLQKQIIKILCEFINEKNRVIEPITIDLDYRSHESIIKKLTMKLSLVCKLWFKTVSENLYVSVDFNFSDSEYSINKRENMQILKLHFNHPSNYYYKMIRGVETPIENQEISDTIKTMNQLESLIFRNININGSESHELNFLDLIDCNSISRPGGLEVLEVEIHSDTDQLKLDHLKSTVSKVFSLIINNCQSKEIIIDTLKHWNQSIHQFYVVSHSSSIPPFPWKSLSLSGYLSNIQYYEIYGIDLRLSTLSTLLKSSRNLKHFSFSICLDKFIYFLNKILNIDDINNIDSNNNNNNNHNKIKKNKRYDMVEKLIMKQINQVRRNKKSNNQGNKDEDDSDSDSDSDESDDMDIDDSDESDDDDNNNNDDCNKIIKCTCHSLIFSKTNINYYNNSEFNDSMEDEKPNQEGIEEDEDEAKEIRVFRNEWLHFRSIIENHNSLESLHIGQECKENGEVMEFSQRKQRSIKLSNAFVKEFGSMISSIAPLRKLSILGLNSDQLIRYISSINKKITKYFHVESIMDDGSYAHDDTPTIQSILVDNPQITDLKHTKFVFTVQKQLFNDLYNGNEPFNTNVLNDLLSFKENVIFLYKK</sequence>
<proteinExistence type="predicted"/>
<accession>Q86KQ5</accession>
<dbReference type="VEuPathDB" id="AmoebaDB:DDB_G0276929"/>
<organism evidence="2 3">
    <name type="scientific">Dictyostelium discoideum</name>
    <name type="common">Social amoeba</name>
    <dbReference type="NCBI Taxonomy" id="44689"/>
    <lineage>
        <taxon>Eukaryota</taxon>
        <taxon>Amoebozoa</taxon>
        <taxon>Evosea</taxon>
        <taxon>Eumycetozoa</taxon>
        <taxon>Dictyostelia</taxon>
        <taxon>Dictyosteliales</taxon>
        <taxon>Dictyosteliaceae</taxon>
        <taxon>Dictyostelium</taxon>
    </lineage>
</organism>
<feature type="compositionally biased region" description="Polar residues" evidence="1">
    <location>
        <begin position="333"/>
        <end position="345"/>
    </location>
</feature>
<dbReference type="RefSeq" id="XP_642814.1">
    <property type="nucleotide sequence ID" value="XM_637722.1"/>
</dbReference>
<evidence type="ECO:0000256" key="1">
    <source>
        <dbReference type="SAM" id="MobiDB-lite"/>
    </source>
</evidence>
<protein>
    <recommendedName>
        <fullName evidence="4">F-box domain-containing protein</fullName>
    </recommendedName>
</protein>
<dbReference type="PANTHER" id="PTHR32556:SF7">
    <property type="entry name" value="F-BOX DOMAIN-CONTAINING PROTEIN-RELATED"/>
    <property type="match status" value="1"/>
</dbReference>
<name>Q86KQ5_DICDI</name>
<dbReference type="HOGENOM" id="CLU_020847_0_0_1"/>
<dbReference type="FunCoup" id="Q86KQ5">
    <property type="interactions" value="1"/>
</dbReference>
<dbReference type="Proteomes" id="UP000002195">
    <property type="component" value="Unassembled WGS sequence"/>
</dbReference>
<comment type="caution">
    <text evidence="2">The sequence shown here is derived from an EMBL/GenBank/DDBJ whole genome shotgun (WGS) entry which is preliminary data.</text>
</comment>
<dbReference type="EMBL" id="AAFI02000019">
    <property type="protein sequence ID" value="EAL68966.1"/>
    <property type="molecule type" value="Genomic_DNA"/>
</dbReference>
<reference evidence="2 3" key="1">
    <citation type="journal article" date="2005" name="Nature">
        <title>The genome of the social amoeba Dictyostelium discoideum.</title>
        <authorList>
            <consortium name="The Dictyostelium discoideum Sequencing Consortium"/>
            <person name="Eichinger L."/>
            <person name="Pachebat J.A."/>
            <person name="Glockner G."/>
            <person name="Rajandream M.A."/>
            <person name="Sucgang R."/>
            <person name="Berriman M."/>
            <person name="Song J."/>
            <person name="Olsen R."/>
            <person name="Szafranski K."/>
            <person name="Xu Q."/>
            <person name="Tunggal B."/>
            <person name="Kummerfeld S."/>
            <person name="Madera M."/>
            <person name="Konfortov B.A."/>
            <person name="Rivero F."/>
            <person name="Bankier A.T."/>
            <person name="Lehmann R."/>
            <person name="Hamlin N."/>
            <person name="Davies R."/>
            <person name="Gaudet P."/>
            <person name="Fey P."/>
            <person name="Pilcher K."/>
            <person name="Chen G."/>
            <person name="Saunders D."/>
            <person name="Sodergren E."/>
            <person name="Davis P."/>
            <person name="Kerhornou A."/>
            <person name="Nie X."/>
            <person name="Hall N."/>
            <person name="Anjard C."/>
            <person name="Hemphill L."/>
            <person name="Bason N."/>
            <person name="Farbrother P."/>
            <person name="Desany B."/>
            <person name="Just E."/>
            <person name="Morio T."/>
            <person name="Rost R."/>
            <person name="Churcher C."/>
            <person name="Cooper J."/>
            <person name="Haydock S."/>
            <person name="van Driessche N."/>
            <person name="Cronin A."/>
            <person name="Goodhead I."/>
            <person name="Muzny D."/>
            <person name="Mourier T."/>
            <person name="Pain A."/>
            <person name="Lu M."/>
            <person name="Harper D."/>
            <person name="Lindsay R."/>
            <person name="Hauser H."/>
            <person name="James K."/>
            <person name="Quiles M."/>
            <person name="Madan Babu M."/>
            <person name="Saito T."/>
            <person name="Buchrieser C."/>
            <person name="Wardroper A."/>
            <person name="Felder M."/>
            <person name="Thangavelu M."/>
            <person name="Johnson D."/>
            <person name="Knights A."/>
            <person name="Loulseged H."/>
            <person name="Mungall K."/>
            <person name="Oliver K."/>
            <person name="Price C."/>
            <person name="Quail M.A."/>
            <person name="Urushihara H."/>
            <person name="Hernandez J."/>
            <person name="Rabbinowitsch E."/>
            <person name="Steffen D."/>
            <person name="Sanders M."/>
            <person name="Ma J."/>
            <person name="Kohara Y."/>
            <person name="Sharp S."/>
            <person name="Simmonds M."/>
            <person name="Spiegler S."/>
            <person name="Tivey A."/>
            <person name="Sugano S."/>
            <person name="White B."/>
            <person name="Walker D."/>
            <person name="Woodward J."/>
            <person name="Winckler T."/>
            <person name="Tanaka Y."/>
            <person name="Shaulsky G."/>
            <person name="Schleicher M."/>
            <person name="Weinstock G."/>
            <person name="Rosenthal A."/>
            <person name="Cox E.C."/>
            <person name="Chisholm R.L."/>
            <person name="Gibbs R."/>
            <person name="Loomis W.F."/>
            <person name="Platzer M."/>
            <person name="Kay R.R."/>
            <person name="Williams J."/>
            <person name="Dear P.H."/>
            <person name="Noegel A.A."/>
            <person name="Barrell B."/>
            <person name="Kuspa A."/>
        </authorList>
    </citation>
    <scope>NUCLEOTIDE SEQUENCE [LARGE SCALE GENOMIC DNA]</scope>
    <source>
        <strain evidence="2 3">AX4</strain>
    </source>
</reference>
<keyword evidence="3" id="KW-1185">Reference proteome</keyword>
<evidence type="ECO:0000313" key="2">
    <source>
        <dbReference type="EMBL" id="EAL68966.1"/>
    </source>
</evidence>
<dbReference type="PhylomeDB" id="Q86KQ5"/>
<evidence type="ECO:0000313" key="3">
    <source>
        <dbReference type="Proteomes" id="UP000002195"/>
    </source>
</evidence>
<accession>Q550W8</accession>
<dbReference type="dictyBase" id="DDB_G0276929"/>
<feature type="region of interest" description="Disordered" evidence="1">
    <location>
        <begin position="333"/>
        <end position="380"/>
    </location>
</feature>
<dbReference type="InParanoid" id="Q86KQ5"/>
<dbReference type="GeneID" id="8620677"/>
<gene>
    <name evidence="2" type="ORF">DDB_G0276929</name>
</gene>
<evidence type="ECO:0008006" key="4">
    <source>
        <dbReference type="Google" id="ProtNLM"/>
    </source>
</evidence>
<dbReference type="KEGG" id="ddi:DDB_G0276929"/>
<dbReference type="PaxDb" id="44689-DDB0168346"/>
<dbReference type="PANTHER" id="PTHR32556">
    <property type="entry name" value="F-BOX DOMAIN-CONTAINING PROTEIN-RELATED-RELATED"/>
    <property type="match status" value="1"/>
</dbReference>